<evidence type="ECO:0000256" key="7">
    <source>
        <dbReference type="ARBA" id="ARBA00023315"/>
    </source>
</evidence>
<comment type="pathway">
    <text evidence="1">Glycerolipid metabolism; triacylglycerol biosynthesis.</text>
</comment>
<dbReference type="InterPro" id="IPR009721">
    <property type="entry name" value="O-acyltransferase_WSD1_C"/>
</dbReference>
<feature type="domain" description="O-acyltransferase WSD1-like N-terminal" evidence="10">
    <location>
        <begin position="4"/>
        <end position="267"/>
    </location>
</feature>
<reference evidence="12 13" key="1">
    <citation type="submission" date="2024-03" db="EMBL/GenBank/DDBJ databases">
        <title>Novel species of the genus Variovorax.</title>
        <authorList>
            <person name="Liu Q."/>
            <person name="Xin Y.-H."/>
        </authorList>
    </citation>
    <scope>NUCLEOTIDE SEQUENCE [LARGE SCALE GENOMIC DNA]</scope>
    <source>
        <strain evidence="12 13">KACC 18901</strain>
    </source>
</reference>
<keyword evidence="7" id="KW-0012">Acyltransferase</keyword>
<evidence type="ECO:0000256" key="4">
    <source>
        <dbReference type="ARBA" id="ARBA00013244"/>
    </source>
</evidence>
<feature type="domain" description="O-acyltransferase WSD1 C-terminal" evidence="11">
    <location>
        <begin position="305"/>
        <end position="449"/>
    </location>
</feature>
<evidence type="ECO:0000259" key="11">
    <source>
        <dbReference type="Pfam" id="PF06974"/>
    </source>
</evidence>
<evidence type="ECO:0000256" key="9">
    <source>
        <dbReference type="SAM" id="MobiDB-lite"/>
    </source>
</evidence>
<comment type="pathway">
    <text evidence="2">Lipid metabolism.</text>
</comment>
<evidence type="ECO:0000313" key="13">
    <source>
        <dbReference type="Proteomes" id="UP001367030"/>
    </source>
</evidence>
<feature type="compositionally biased region" description="Basic residues" evidence="9">
    <location>
        <begin position="488"/>
        <end position="497"/>
    </location>
</feature>
<comment type="caution">
    <text evidence="12">The sequence shown here is derived from an EMBL/GenBank/DDBJ whole genome shotgun (WGS) entry which is preliminary data.</text>
</comment>
<evidence type="ECO:0000256" key="1">
    <source>
        <dbReference type="ARBA" id="ARBA00004771"/>
    </source>
</evidence>
<evidence type="ECO:0000256" key="3">
    <source>
        <dbReference type="ARBA" id="ARBA00009587"/>
    </source>
</evidence>
<feature type="region of interest" description="Disordered" evidence="9">
    <location>
        <begin position="457"/>
        <end position="497"/>
    </location>
</feature>
<dbReference type="EMBL" id="JBBKZS010000036">
    <property type="protein sequence ID" value="MEJ8859727.1"/>
    <property type="molecule type" value="Genomic_DNA"/>
</dbReference>
<keyword evidence="13" id="KW-1185">Reference proteome</keyword>
<protein>
    <recommendedName>
        <fullName evidence="4">diacylglycerol O-acyltransferase</fullName>
        <ecNumber evidence="4">2.3.1.20</ecNumber>
    </recommendedName>
</protein>
<dbReference type="Pfam" id="PF06974">
    <property type="entry name" value="WS_DGAT_C"/>
    <property type="match status" value="1"/>
</dbReference>
<proteinExistence type="inferred from homology"/>
<evidence type="ECO:0000259" key="10">
    <source>
        <dbReference type="Pfam" id="PF03007"/>
    </source>
</evidence>
<evidence type="ECO:0000313" key="12">
    <source>
        <dbReference type="EMBL" id="MEJ8859727.1"/>
    </source>
</evidence>
<name>A0ABU8XIM2_9BURK</name>
<keyword evidence="6" id="KW-0319">Glycerol metabolism</keyword>
<dbReference type="EC" id="2.3.1.20" evidence="4"/>
<evidence type="ECO:0000256" key="8">
    <source>
        <dbReference type="ARBA" id="ARBA00048109"/>
    </source>
</evidence>
<dbReference type="Pfam" id="PF03007">
    <property type="entry name" value="WS_DGAT_cat"/>
    <property type="match status" value="1"/>
</dbReference>
<accession>A0ABU8XIM2</accession>
<gene>
    <name evidence="12" type="ORF">WKW79_34585</name>
</gene>
<keyword evidence="5" id="KW-0808">Transferase</keyword>
<dbReference type="PANTHER" id="PTHR31650:SF1">
    <property type="entry name" value="WAX ESTER SYNTHASE_DIACYLGLYCEROL ACYLTRANSFERASE 4-RELATED"/>
    <property type="match status" value="1"/>
</dbReference>
<organism evidence="12 13">
    <name type="scientific">Variovorax robiniae</name>
    <dbReference type="NCBI Taxonomy" id="1836199"/>
    <lineage>
        <taxon>Bacteria</taxon>
        <taxon>Pseudomonadati</taxon>
        <taxon>Pseudomonadota</taxon>
        <taxon>Betaproteobacteria</taxon>
        <taxon>Burkholderiales</taxon>
        <taxon>Comamonadaceae</taxon>
        <taxon>Variovorax</taxon>
    </lineage>
</organism>
<evidence type="ECO:0000256" key="6">
    <source>
        <dbReference type="ARBA" id="ARBA00022798"/>
    </source>
</evidence>
<dbReference type="Proteomes" id="UP001367030">
    <property type="component" value="Unassembled WGS sequence"/>
</dbReference>
<dbReference type="InterPro" id="IPR045034">
    <property type="entry name" value="O-acyltransferase_WSD1-like"/>
</dbReference>
<dbReference type="PANTHER" id="PTHR31650">
    <property type="entry name" value="O-ACYLTRANSFERASE (WSD1-LIKE) FAMILY PROTEIN"/>
    <property type="match status" value="1"/>
</dbReference>
<dbReference type="InterPro" id="IPR004255">
    <property type="entry name" value="O-acyltransferase_WSD1_N"/>
</dbReference>
<comment type="similarity">
    <text evidence="3">Belongs to the long-chain O-acyltransferase family.</text>
</comment>
<evidence type="ECO:0000256" key="5">
    <source>
        <dbReference type="ARBA" id="ARBA00022679"/>
    </source>
</evidence>
<dbReference type="RefSeq" id="WP_340339763.1">
    <property type="nucleotide sequence ID" value="NZ_JBBKZS010000036.1"/>
</dbReference>
<sequence>MPGLSIIDLAMFLLETPERPFNIGPLILLDPPARARATFADRLVAAMLRRTPGAPFNYRLRAPLLGVPSLEADPDADPAAHVHRITLQAPGTFAQLSAKVCELHEAPLDRSSLLWDLYVIDGLEDGKIALYGKTHHGIIDGRGFVQAISNWLAVSPGDRSVRAMWEGVPARAAESAVRASVTGRLSGLLSKVRGTATSAVGLYGMLAQQGLKALGVRGVEGMSLPFTGIPRALAGKASSKRSFAYTSLPIREIKAFGKANGATLNDLLLVSLDIALARYLEERSERPGKALVTAMPVALANAGGGNQIAVLQFPLGAPGMPATKRLQAIRAQTEAIKRVVEKSSSDTVMLYTTLVHGLPAMAEKLGLKSGLAVSNLMVSNPFGFPEKRYLMGAAVEMVLPVSVVPAGQLLNVTAVTLDDRLQVGFLAMPEAVPDVDKLARYTAEAFDELIDARPSPAAKHAARKSASRVHEGVSEVVPYTRKSTDSRKRARRTANQI</sequence>
<comment type="catalytic activity">
    <reaction evidence="8">
        <text>an acyl-CoA + a 1,2-diacyl-sn-glycerol = a triacyl-sn-glycerol + CoA</text>
        <dbReference type="Rhea" id="RHEA:10868"/>
        <dbReference type="ChEBI" id="CHEBI:17815"/>
        <dbReference type="ChEBI" id="CHEBI:57287"/>
        <dbReference type="ChEBI" id="CHEBI:58342"/>
        <dbReference type="ChEBI" id="CHEBI:64615"/>
        <dbReference type="EC" id="2.3.1.20"/>
    </reaction>
</comment>
<evidence type="ECO:0000256" key="2">
    <source>
        <dbReference type="ARBA" id="ARBA00005189"/>
    </source>
</evidence>